<evidence type="ECO:0000313" key="1">
    <source>
        <dbReference type="EMBL" id="OWM80323.1"/>
    </source>
</evidence>
<keyword evidence="4" id="KW-1185">Reference proteome</keyword>
<evidence type="ECO:0000313" key="3">
    <source>
        <dbReference type="Proteomes" id="UP000197138"/>
    </source>
</evidence>
<accession>A0A218X5X5</accession>
<dbReference type="Proteomes" id="UP000233551">
    <property type="component" value="Unassembled WGS sequence"/>
</dbReference>
<reference evidence="3" key="1">
    <citation type="journal article" date="2017" name="Plant J.">
        <title>The pomegranate (Punica granatum L.) genome and the genomics of punicalagin biosynthesis.</title>
        <authorList>
            <person name="Qin G."/>
            <person name="Xu C."/>
            <person name="Ming R."/>
            <person name="Tang H."/>
            <person name="Guyot R."/>
            <person name="Kramer E.M."/>
            <person name="Hu Y."/>
            <person name="Yi X."/>
            <person name="Qi Y."/>
            <person name="Xu X."/>
            <person name="Gao Z."/>
            <person name="Pan H."/>
            <person name="Jian J."/>
            <person name="Tian Y."/>
            <person name="Yue Z."/>
            <person name="Xu Y."/>
        </authorList>
    </citation>
    <scope>NUCLEOTIDE SEQUENCE [LARGE SCALE GENOMIC DNA]</scope>
    <source>
        <strain evidence="3">cv. Dabenzi</strain>
    </source>
</reference>
<sequence>MALGTPSVIPCWPLSQISITYWVNEAEEAAIGVDGATKIGTAQGEADHMTALLVTLNPIPRAAIATFLSLAPRLEHPIVIGGREAIRRVLLEALLELQQGRTLTFLAQRGVCYRWNIDGHKYRNTMFMCE</sequence>
<protein>
    <submittedName>
        <fullName evidence="1">Uncharacterized protein</fullName>
    </submittedName>
</protein>
<proteinExistence type="predicted"/>
<comment type="caution">
    <text evidence="1">The sequence shown here is derived from an EMBL/GenBank/DDBJ whole genome shotgun (WGS) entry which is preliminary data.</text>
</comment>
<gene>
    <name evidence="1" type="ORF">CDL15_Pgr019603</name>
    <name evidence="2" type="ORF">CRG98_040988</name>
</gene>
<dbReference type="AlphaFoldDB" id="A0A218X5X5"/>
<evidence type="ECO:0000313" key="4">
    <source>
        <dbReference type="Proteomes" id="UP000233551"/>
    </source>
</evidence>
<name>A0A218X5X5_PUNGR</name>
<evidence type="ECO:0000313" key="2">
    <source>
        <dbReference type="EMBL" id="PKI38555.1"/>
    </source>
</evidence>
<dbReference type="EMBL" id="MTKT01002229">
    <property type="protein sequence ID" value="OWM80323.1"/>
    <property type="molecule type" value="Genomic_DNA"/>
</dbReference>
<reference evidence="1" key="2">
    <citation type="submission" date="2017-06" db="EMBL/GenBank/DDBJ databases">
        <title>The pomegranate genome and the genomics of punicalagin biosynthesis.</title>
        <authorList>
            <person name="Xu C."/>
        </authorList>
    </citation>
    <scope>NUCLEOTIDE SEQUENCE [LARGE SCALE GENOMIC DNA]</scope>
    <source>
        <tissue evidence="1">Fresh leaf</tissue>
    </source>
</reference>
<organism evidence="1 3">
    <name type="scientific">Punica granatum</name>
    <name type="common">Pomegranate</name>
    <dbReference type="NCBI Taxonomy" id="22663"/>
    <lineage>
        <taxon>Eukaryota</taxon>
        <taxon>Viridiplantae</taxon>
        <taxon>Streptophyta</taxon>
        <taxon>Embryophyta</taxon>
        <taxon>Tracheophyta</taxon>
        <taxon>Spermatophyta</taxon>
        <taxon>Magnoliopsida</taxon>
        <taxon>eudicotyledons</taxon>
        <taxon>Gunneridae</taxon>
        <taxon>Pentapetalae</taxon>
        <taxon>rosids</taxon>
        <taxon>malvids</taxon>
        <taxon>Myrtales</taxon>
        <taxon>Lythraceae</taxon>
        <taxon>Punica</taxon>
    </lineage>
</organism>
<dbReference type="EMBL" id="PGOL01004056">
    <property type="protein sequence ID" value="PKI38555.1"/>
    <property type="molecule type" value="Genomic_DNA"/>
</dbReference>
<dbReference type="Proteomes" id="UP000197138">
    <property type="component" value="Unassembled WGS sequence"/>
</dbReference>
<reference evidence="2 4" key="3">
    <citation type="submission" date="2017-11" db="EMBL/GenBank/DDBJ databases">
        <title>De-novo sequencing of pomegranate (Punica granatum L.) genome.</title>
        <authorList>
            <person name="Akparov Z."/>
            <person name="Amiraslanov A."/>
            <person name="Hajiyeva S."/>
            <person name="Abbasov M."/>
            <person name="Kaur K."/>
            <person name="Hamwieh A."/>
            <person name="Solovyev V."/>
            <person name="Salamov A."/>
            <person name="Braich B."/>
            <person name="Kosarev P."/>
            <person name="Mahmoud A."/>
            <person name="Hajiyev E."/>
            <person name="Babayeva S."/>
            <person name="Izzatullayeva V."/>
            <person name="Mammadov A."/>
            <person name="Mammadov A."/>
            <person name="Sharifova S."/>
            <person name="Ojaghi J."/>
            <person name="Eynullazada K."/>
            <person name="Bayramov B."/>
            <person name="Abdulazimova A."/>
            <person name="Shahmuradov I."/>
        </authorList>
    </citation>
    <scope>NUCLEOTIDE SEQUENCE [LARGE SCALE GENOMIC DNA]</scope>
    <source>
        <strain evidence="2">AG2017</strain>
        <strain evidence="4">cv. AG2017</strain>
        <tissue evidence="2">Leaf</tissue>
    </source>
</reference>